<dbReference type="EMBL" id="QTTN01000012">
    <property type="protein sequence ID" value="REE85307.1"/>
    <property type="molecule type" value="Genomic_DNA"/>
</dbReference>
<evidence type="ECO:0000313" key="1">
    <source>
        <dbReference type="EMBL" id="REE85307.1"/>
    </source>
</evidence>
<keyword evidence="2" id="KW-1185">Reference proteome</keyword>
<name>A0A3D9S9Z2_9BACL</name>
<protein>
    <submittedName>
        <fullName evidence="1">Uncharacterized protein</fullName>
    </submittedName>
</protein>
<comment type="caution">
    <text evidence="1">The sequence shown here is derived from an EMBL/GenBank/DDBJ whole genome shotgun (WGS) entry which is preliminary data.</text>
</comment>
<sequence length="146" mass="16297">MVIDLLSDVDFTTSFIAPQTFSSTSGLLTISLTPSKIQALSINGTKPLKPEGGSRRRKRSDRNCRLKLLIPLESITGQRSNLACEKGQPVIGCPFRYVRPAWRGDPERDSQAPEHKQCPSGFLLGSERAYVRWCMRMEASCLLLLE</sequence>
<evidence type="ECO:0000313" key="2">
    <source>
        <dbReference type="Proteomes" id="UP000256304"/>
    </source>
</evidence>
<reference evidence="1 2" key="1">
    <citation type="submission" date="2018-08" db="EMBL/GenBank/DDBJ databases">
        <title>Genomic Encyclopedia of Type Strains, Phase III (KMG-III): the genomes of soil and plant-associated and newly described type strains.</title>
        <authorList>
            <person name="Whitman W."/>
        </authorList>
    </citation>
    <scope>NUCLEOTIDE SEQUENCE [LARGE SCALE GENOMIC DNA]</scope>
    <source>
        <strain evidence="1 2">CGMCC 1.10966</strain>
    </source>
</reference>
<gene>
    <name evidence="1" type="ORF">A8990_11236</name>
</gene>
<organism evidence="1 2">
    <name type="scientific">Paenibacillus taihuensis</name>
    <dbReference type="NCBI Taxonomy" id="1156355"/>
    <lineage>
        <taxon>Bacteria</taxon>
        <taxon>Bacillati</taxon>
        <taxon>Bacillota</taxon>
        <taxon>Bacilli</taxon>
        <taxon>Bacillales</taxon>
        <taxon>Paenibacillaceae</taxon>
        <taxon>Paenibacillus</taxon>
    </lineage>
</organism>
<dbReference type="AlphaFoldDB" id="A0A3D9S9Z2"/>
<proteinExistence type="predicted"/>
<dbReference type="Proteomes" id="UP000256304">
    <property type="component" value="Unassembled WGS sequence"/>
</dbReference>
<accession>A0A3D9S9Z2</accession>